<dbReference type="Pfam" id="PF13409">
    <property type="entry name" value="GST_N_2"/>
    <property type="match status" value="1"/>
</dbReference>
<feature type="active site" description="Nucleophile" evidence="1">
    <location>
        <position position="62"/>
    </location>
</feature>
<gene>
    <name evidence="5" type="ORF">CHS0354_018856</name>
</gene>
<feature type="binding site" evidence="2">
    <location>
        <begin position="147"/>
        <end position="148"/>
    </location>
    <ligand>
        <name>glutathione</name>
        <dbReference type="ChEBI" id="CHEBI:57925"/>
    </ligand>
</feature>
<feature type="site" description="Lowers pKa of active site Cys" evidence="3">
    <location>
        <position position="256"/>
    </location>
</feature>
<dbReference type="GO" id="GO:0004364">
    <property type="term" value="F:glutathione transferase activity"/>
    <property type="evidence" value="ECO:0007669"/>
    <property type="project" value="InterPro"/>
</dbReference>
<evidence type="ECO:0000256" key="1">
    <source>
        <dbReference type="PIRSR" id="PIRSR015753-1"/>
    </source>
</evidence>
<sequence>MDNQKAIDDQKEKAKTRDNTLFNSKGGFVRKESHCRNWISADGSTGFKAEPNRYHLYVAYACPWASRVILVRKLKGLEDVISMDVVDCLKGPEGWRFSDKVEGSTLDTVNGCENLKEIYLMADPEYNGRFTVPCLWDKQKKTVVNNESSEIIRMLNSEFNAFCKTEEQRKLDFYPKHLQKEIDEINSWIYSDINNGVYKCGFARSQEPYDEAVHQLFISLDRVEEILLKKRYLVGSQMTEADIRLFVTLVRFDKVYHGRFKCNKKMIKEYPNMWGYLRDIYQTPGVSDTVKMDHIRKGYMASQEMIKPYNIVSIGPDLDFYEQHNRQSMK</sequence>
<evidence type="ECO:0000313" key="5">
    <source>
        <dbReference type="EMBL" id="KAK3589156.1"/>
    </source>
</evidence>
<evidence type="ECO:0000256" key="2">
    <source>
        <dbReference type="PIRSR" id="PIRSR015753-2"/>
    </source>
</evidence>
<dbReference type="SFLD" id="SFLDG01148">
    <property type="entry name" value="Xi_(cytGST)"/>
    <property type="match status" value="1"/>
</dbReference>
<reference evidence="5" key="1">
    <citation type="journal article" date="2021" name="Genome Biol. Evol.">
        <title>A High-Quality Reference Genome for a Parasitic Bivalve with Doubly Uniparental Inheritance (Bivalvia: Unionida).</title>
        <authorList>
            <person name="Smith C.H."/>
        </authorList>
    </citation>
    <scope>NUCLEOTIDE SEQUENCE</scope>
    <source>
        <strain evidence="5">CHS0354</strain>
    </source>
</reference>
<feature type="binding site" evidence="2">
    <location>
        <begin position="129"/>
        <end position="132"/>
    </location>
    <ligand>
        <name>glutathione</name>
        <dbReference type="ChEBI" id="CHEBI:57925"/>
    </ligand>
</feature>
<dbReference type="CDD" id="cd03190">
    <property type="entry name" value="GST_C_Omega_like"/>
    <property type="match status" value="1"/>
</dbReference>
<feature type="site" description="Lowers pKa of active site Cys" evidence="3">
    <location>
        <position position="299"/>
    </location>
</feature>
<dbReference type="InterPro" id="IPR040079">
    <property type="entry name" value="Glutathione_S-Trfase"/>
</dbReference>
<dbReference type="PROSITE" id="PS50405">
    <property type="entry name" value="GST_CTER"/>
    <property type="match status" value="1"/>
</dbReference>
<dbReference type="SUPFAM" id="SSF47616">
    <property type="entry name" value="GST C-terminal domain-like"/>
    <property type="match status" value="1"/>
</dbReference>
<dbReference type="SUPFAM" id="SSF52833">
    <property type="entry name" value="Thioredoxin-like"/>
    <property type="match status" value="1"/>
</dbReference>
<dbReference type="AlphaFoldDB" id="A0AAE0VT73"/>
<keyword evidence="6" id="KW-1185">Reference proteome</keyword>
<dbReference type="SFLD" id="SFLDS00019">
    <property type="entry name" value="Glutathione_Transferase_(cytos"/>
    <property type="match status" value="1"/>
</dbReference>
<dbReference type="InterPro" id="IPR036249">
    <property type="entry name" value="Thioredoxin-like_sf"/>
</dbReference>
<dbReference type="InterPro" id="IPR010987">
    <property type="entry name" value="Glutathione-S-Trfase_C-like"/>
</dbReference>
<organism evidence="5 6">
    <name type="scientific">Potamilus streckersoni</name>
    <dbReference type="NCBI Taxonomy" id="2493646"/>
    <lineage>
        <taxon>Eukaryota</taxon>
        <taxon>Metazoa</taxon>
        <taxon>Spiralia</taxon>
        <taxon>Lophotrochozoa</taxon>
        <taxon>Mollusca</taxon>
        <taxon>Bivalvia</taxon>
        <taxon>Autobranchia</taxon>
        <taxon>Heteroconchia</taxon>
        <taxon>Palaeoheterodonta</taxon>
        <taxon>Unionida</taxon>
        <taxon>Unionoidea</taxon>
        <taxon>Unionidae</taxon>
        <taxon>Ambleminae</taxon>
        <taxon>Lampsilini</taxon>
        <taxon>Potamilus</taxon>
    </lineage>
</organism>
<dbReference type="Proteomes" id="UP001195483">
    <property type="component" value="Unassembled WGS sequence"/>
</dbReference>
<dbReference type="InterPro" id="IPR016639">
    <property type="entry name" value="GST_Omega/GSH"/>
</dbReference>
<dbReference type="Pfam" id="PF13410">
    <property type="entry name" value="GST_C_2"/>
    <property type="match status" value="1"/>
</dbReference>
<dbReference type="PANTHER" id="PTHR32419">
    <property type="entry name" value="GLUTATHIONYL-HYDROQUINONE REDUCTASE"/>
    <property type="match status" value="1"/>
</dbReference>
<reference evidence="5" key="3">
    <citation type="submission" date="2023-05" db="EMBL/GenBank/DDBJ databases">
        <authorList>
            <person name="Smith C.H."/>
        </authorList>
    </citation>
    <scope>NUCLEOTIDE SEQUENCE</scope>
    <source>
        <strain evidence="5">CHS0354</strain>
        <tissue evidence="5">Mantle</tissue>
    </source>
</reference>
<dbReference type="EMBL" id="JAEAOA010001155">
    <property type="protein sequence ID" value="KAK3589156.1"/>
    <property type="molecule type" value="Genomic_DNA"/>
</dbReference>
<name>A0AAE0VT73_9BIVA</name>
<evidence type="ECO:0000259" key="4">
    <source>
        <dbReference type="PROSITE" id="PS50405"/>
    </source>
</evidence>
<dbReference type="GO" id="GO:0005737">
    <property type="term" value="C:cytoplasm"/>
    <property type="evidence" value="ECO:0007669"/>
    <property type="project" value="TreeGrafter"/>
</dbReference>
<comment type="caution">
    <text evidence="5">The sequence shown here is derived from an EMBL/GenBank/DDBJ whole genome shotgun (WGS) entry which is preliminary data.</text>
</comment>
<reference evidence="5" key="2">
    <citation type="journal article" date="2021" name="Genome Biol. Evol.">
        <title>Developing a high-quality reference genome for a parasitic bivalve with doubly uniparental inheritance (Bivalvia: Unionida).</title>
        <authorList>
            <person name="Smith C.H."/>
        </authorList>
    </citation>
    <scope>NUCLEOTIDE SEQUENCE</scope>
    <source>
        <strain evidence="5">CHS0354</strain>
        <tissue evidence="5">Mantle</tissue>
    </source>
</reference>
<feature type="domain" description="GST C-terminal" evidence="4">
    <location>
        <begin position="175"/>
        <end position="309"/>
    </location>
</feature>
<evidence type="ECO:0000256" key="3">
    <source>
        <dbReference type="PIRSR" id="PIRSR015753-3"/>
    </source>
</evidence>
<dbReference type="InterPro" id="IPR036282">
    <property type="entry name" value="Glutathione-S-Trfase_C_sf"/>
</dbReference>
<feature type="active site" description="Proton donor/acceptor" evidence="1">
    <location>
        <position position="198"/>
    </location>
</feature>
<accession>A0AAE0VT73</accession>
<evidence type="ECO:0000313" key="6">
    <source>
        <dbReference type="Proteomes" id="UP001195483"/>
    </source>
</evidence>
<dbReference type="InterPro" id="IPR047047">
    <property type="entry name" value="GST_Omega-like_C"/>
</dbReference>
<dbReference type="PANTHER" id="PTHR32419:SF6">
    <property type="entry name" value="GLUTATHIONE S-TRANSFERASE OMEGA-LIKE 1-RELATED"/>
    <property type="match status" value="1"/>
</dbReference>
<protein>
    <recommendedName>
        <fullName evidence="4">GST C-terminal domain-containing protein</fullName>
    </recommendedName>
</protein>
<dbReference type="Gene3D" id="3.40.30.10">
    <property type="entry name" value="Glutaredoxin"/>
    <property type="match status" value="1"/>
</dbReference>
<dbReference type="PIRSF" id="PIRSF015753">
    <property type="entry name" value="GST"/>
    <property type="match status" value="1"/>
</dbReference>
<dbReference type="FunFam" id="3.40.30.10:FF:000722">
    <property type="entry name" value="Uncharacterized protein"/>
    <property type="match status" value="1"/>
</dbReference>
<dbReference type="InterPro" id="IPR004045">
    <property type="entry name" value="Glutathione_S-Trfase_N"/>
</dbReference>
<feature type="binding site" evidence="2">
    <location>
        <position position="95"/>
    </location>
    <ligand>
        <name>glutathione</name>
        <dbReference type="ChEBI" id="CHEBI:57925"/>
    </ligand>
</feature>
<proteinExistence type="predicted"/>
<dbReference type="SFLD" id="SFLDG01206">
    <property type="entry name" value="Xi.1"/>
    <property type="match status" value="1"/>
</dbReference>
<dbReference type="Gene3D" id="1.20.1050.10">
    <property type="match status" value="1"/>
</dbReference>